<dbReference type="RefSeq" id="WP_213484898.1">
    <property type="nucleotide sequence ID" value="NZ_CAJRAY010000062.1"/>
</dbReference>
<comment type="caution">
    <text evidence="2">The sequence shown here is derived from an EMBL/GenBank/DDBJ whole genome shotgun (WGS) entry which is preliminary data.</text>
</comment>
<proteinExistence type="predicted"/>
<accession>A0ABM8V5P5</accession>
<evidence type="ECO:0000313" key="2">
    <source>
        <dbReference type="EMBL" id="CAG5089053.1"/>
    </source>
</evidence>
<protein>
    <recommendedName>
        <fullName evidence="1">DinB-like domain-containing protein</fullName>
    </recommendedName>
</protein>
<dbReference type="Gene3D" id="1.20.120.450">
    <property type="entry name" value="dinb family like domain"/>
    <property type="match status" value="1"/>
</dbReference>
<evidence type="ECO:0000313" key="3">
    <source>
        <dbReference type="Proteomes" id="UP000681526"/>
    </source>
</evidence>
<dbReference type="EMBL" id="CAJRAY010000062">
    <property type="protein sequence ID" value="CAG5089053.1"/>
    <property type="molecule type" value="Genomic_DNA"/>
</dbReference>
<gene>
    <name evidence="2" type="primary">txxe 2253</name>
    <name evidence="2" type="ORF">TXXE_12605</name>
</gene>
<sequence>MFERPTANDCPPAPWKYVQLVPEGDLLEIYERQREETKALLSGLTDEQADFRYAEGKWSIRQVVGHFTDNERVWMYRLLRIARNNPQELPGYDEQIFAQYAPHERMPLDAVIEEYDAVRAASLTLLRHLPAEAWHRAGSFAGGRLTALAAACVSIGHEMHHIRIIKERYLSRF</sequence>
<feature type="domain" description="DinB-like" evidence="1">
    <location>
        <begin position="30"/>
        <end position="165"/>
    </location>
</feature>
<dbReference type="Proteomes" id="UP000681526">
    <property type="component" value="Unassembled WGS sequence"/>
</dbReference>
<reference evidence="2 3" key="1">
    <citation type="submission" date="2021-04" db="EMBL/GenBank/DDBJ databases">
        <authorList>
            <person name="Rakotoarivonina H."/>
        </authorList>
    </citation>
    <scope>NUCLEOTIDE SEQUENCE [LARGE SCALE GENOMIC DNA]</scope>
    <source>
        <strain evidence="2 3">XE</strain>
    </source>
</reference>
<organism evidence="2 3">
    <name type="scientific">Thermobacillus xylanilyticus</name>
    <dbReference type="NCBI Taxonomy" id="76633"/>
    <lineage>
        <taxon>Bacteria</taxon>
        <taxon>Bacillati</taxon>
        <taxon>Bacillota</taxon>
        <taxon>Bacilli</taxon>
        <taxon>Bacillales</taxon>
        <taxon>Paenibacillaceae</taxon>
        <taxon>Thermobacillus</taxon>
    </lineage>
</organism>
<name>A0ABM8V5P5_THEXY</name>
<dbReference type="Pfam" id="PF12867">
    <property type="entry name" value="DinB_2"/>
    <property type="match status" value="1"/>
</dbReference>
<dbReference type="SUPFAM" id="SSF109854">
    <property type="entry name" value="DinB/YfiT-like putative metalloenzymes"/>
    <property type="match status" value="1"/>
</dbReference>
<dbReference type="InterPro" id="IPR034660">
    <property type="entry name" value="DinB/YfiT-like"/>
</dbReference>
<evidence type="ECO:0000259" key="1">
    <source>
        <dbReference type="Pfam" id="PF12867"/>
    </source>
</evidence>
<dbReference type="InterPro" id="IPR024775">
    <property type="entry name" value="DinB-like"/>
</dbReference>
<keyword evidence="3" id="KW-1185">Reference proteome</keyword>